<keyword evidence="2" id="KW-1185">Reference proteome</keyword>
<dbReference type="AlphaFoldDB" id="A0A5N6Q9R3"/>
<dbReference type="EMBL" id="CM017321">
    <property type="protein sequence ID" value="KAE7995977.1"/>
    <property type="molecule type" value="Genomic_DNA"/>
</dbReference>
<evidence type="ECO:0000313" key="1">
    <source>
        <dbReference type="EMBL" id="KAE7995977.1"/>
    </source>
</evidence>
<name>A0A5N6Q9R3_9ROSI</name>
<sequence length="146" mass="15782">MQPGLSILKGQVNSATPPPNLIKEEIVMVRWRFVLLTTATTSSRTRQYPSHLVSPNFVGIAFAASQVLTLSQIWPIIIPHVSDLSIPTTVPFLSAPSSASFSQPFSGLVGGGVAPAGGNINYKRQRKKDGGGSRDGQPHMVWYLRK</sequence>
<evidence type="ECO:0000313" key="2">
    <source>
        <dbReference type="Proteomes" id="UP000327013"/>
    </source>
</evidence>
<dbReference type="Proteomes" id="UP000327013">
    <property type="component" value="Chromosome 1"/>
</dbReference>
<organism evidence="1 2">
    <name type="scientific">Carpinus fangiana</name>
    <dbReference type="NCBI Taxonomy" id="176857"/>
    <lineage>
        <taxon>Eukaryota</taxon>
        <taxon>Viridiplantae</taxon>
        <taxon>Streptophyta</taxon>
        <taxon>Embryophyta</taxon>
        <taxon>Tracheophyta</taxon>
        <taxon>Spermatophyta</taxon>
        <taxon>Magnoliopsida</taxon>
        <taxon>eudicotyledons</taxon>
        <taxon>Gunneridae</taxon>
        <taxon>Pentapetalae</taxon>
        <taxon>rosids</taxon>
        <taxon>fabids</taxon>
        <taxon>Fagales</taxon>
        <taxon>Betulaceae</taxon>
        <taxon>Carpinus</taxon>
    </lineage>
</organism>
<reference evidence="1 2" key="1">
    <citation type="submission" date="2019-06" db="EMBL/GenBank/DDBJ databases">
        <title>A chromosomal-level reference genome of Carpinus fangiana (Coryloideae, Betulaceae).</title>
        <authorList>
            <person name="Yang X."/>
            <person name="Wang Z."/>
            <person name="Zhang L."/>
            <person name="Hao G."/>
            <person name="Liu J."/>
            <person name="Yang Y."/>
        </authorList>
    </citation>
    <scope>NUCLEOTIDE SEQUENCE [LARGE SCALE GENOMIC DNA]</scope>
    <source>
        <strain evidence="1">Cfa_2016G</strain>
        <tissue evidence="1">Leaf</tissue>
    </source>
</reference>
<protein>
    <submittedName>
        <fullName evidence="1">Uncharacterized protein</fullName>
    </submittedName>
</protein>
<proteinExistence type="predicted"/>
<gene>
    <name evidence="1" type="ORF">FH972_000728</name>
</gene>
<accession>A0A5N6Q9R3</accession>